<organism evidence="6 7">
    <name type="scientific">Brumicola blandensis</name>
    <dbReference type="NCBI Taxonomy" id="3075611"/>
    <lineage>
        <taxon>Bacteria</taxon>
        <taxon>Pseudomonadati</taxon>
        <taxon>Pseudomonadota</taxon>
        <taxon>Gammaproteobacteria</taxon>
        <taxon>Alteromonadales</taxon>
        <taxon>Alteromonadaceae</taxon>
        <taxon>Brumicola</taxon>
    </lineage>
</organism>
<dbReference type="InterPro" id="IPR011042">
    <property type="entry name" value="6-blade_b-propeller_TolB-like"/>
</dbReference>
<dbReference type="InterPro" id="IPR003644">
    <property type="entry name" value="Calx_beta"/>
</dbReference>
<feature type="domain" description="Calx-beta" evidence="5">
    <location>
        <begin position="1379"/>
        <end position="1477"/>
    </location>
</feature>
<evidence type="ECO:0000259" key="5">
    <source>
        <dbReference type="SMART" id="SM00237"/>
    </source>
</evidence>
<dbReference type="Pfam" id="PF13620">
    <property type="entry name" value="CarboxypepD_reg"/>
    <property type="match status" value="1"/>
</dbReference>
<dbReference type="InterPro" id="IPR008969">
    <property type="entry name" value="CarboxyPept-like_regulatory"/>
</dbReference>
<dbReference type="Gene3D" id="2.120.10.30">
    <property type="entry name" value="TolB, C-terminal domain"/>
    <property type="match status" value="1"/>
</dbReference>
<keyword evidence="6" id="KW-0378">Hydrolase</keyword>
<evidence type="ECO:0000256" key="4">
    <source>
        <dbReference type="SAM" id="SignalP"/>
    </source>
</evidence>
<evidence type="ECO:0000256" key="2">
    <source>
        <dbReference type="ARBA" id="ARBA00022737"/>
    </source>
</evidence>
<evidence type="ECO:0000313" key="7">
    <source>
        <dbReference type="Proteomes" id="UP001249020"/>
    </source>
</evidence>
<dbReference type="SMART" id="SM00237">
    <property type="entry name" value="Calx_beta"/>
    <property type="match status" value="1"/>
</dbReference>
<dbReference type="GO" id="GO:0016020">
    <property type="term" value="C:membrane"/>
    <property type="evidence" value="ECO:0007669"/>
    <property type="project" value="InterPro"/>
</dbReference>
<evidence type="ECO:0000256" key="3">
    <source>
        <dbReference type="ARBA" id="ARBA00022837"/>
    </source>
</evidence>
<dbReference type="EMBL" id="JAVRIE010000005">
    <property type="protein sequence ID" value="MDT0583530.1"/>
    <property type="molecule type" value="Genomic_DNA"/>
</dbReference>
<keyword evidence="3" id="KW-0106">Calcium</keyword>
<keyword evidence="6" id="KW-0645">Protease</keyword>
<gene>
    <name evidence="6" type="ORF">RM544_13355</name>
</gene>
<sequence length="1525" mass="160290">MSRYIKKITTYCGLGIFGLAGAVGVAQADEKNPNITTNLSKPKLSKPFRDVAKPLPKLTPARVDKMRASGDKVPGDELGYAVPNQNYPLASEYLENAAGVDADSVLQYEITTGGKFQRNSAANVTVGFGFDGVGNVTGATPPDTNADVGPDHIVQTVNVALAIWDKEGNQLVAPTSINALWDGFGGLCESNNNGDPIVLYDSQADRWMITQFAFPSGFTNNRQCIAISQTGDPTGEYYLYDFLYSTTKFNDYPHYGVWTDAYYAGVNQFSQSLSFVGSGVVAYERDKMLAGQPAQQVIFDLETAAPNAFTPMPADIDGIFLPPEDMPGIFVTADNPGELNVWHFDVDWNDTDNSSFTLADTLTVSPYNGAVCGFSRDCIEQPNAQNLDVIGNRMMFRLAYRNLGGTQHKLVANHNVIGSSTSNDISGVRWYEIDLTDTGMPSLAQNGTFNLDDGNSRWMGSAAMDAVGNIGVGYSVSGNETFPSIRFSGRSQSDADNVLTVPEVTLKAGEASQSGSNRWGDYSSLSVDPTDDCTFWFTTEYYKEGDDNSTAWSTYIGSVKFDDCIAGPSGTIAGTITDSAGNPIADAQVTIGALTARTNAAGEYTATLPVADGFTVEAFKYGFDAASTADVDVTEDEETTVNFSLDAATPVTVTGVVSDGSGLDVPLFAEIVVDAPGTRLTTFTDPVTGAFSIDLFEGTLIKMTAMSADPGYMAQAVDFTPAAGTPQNFDLTVLASCTARGYGFSEPSFVEDFEGGVPPTDWTINATGPGGTWFAASTSTRGDLLGSGEAAMIDSDAAGFSNTSATLTTPVIAVADVSSTVVAFDSWFRTFGGSDVYNLEVSVDSGAWTAVQAIPATNQAESLIVDLAAELAGATNFQLRWNYDATFEYYAIVDNVALGGNTCIPLDGEIVRGVVVDANTDAPLNGATVSSSADTATTTSTDSADFPGGYFSLFVPTGDTNVSVALSLYETATVALADVLPTAPIALNAPRFEIADSLATVTVTNGRVGTSSITLDNTGTADGDYIVLFTQSPTSAPEVTGPFHATSRHFGPKNLSDLDATKARHVVDQMALNLPQAASDVLGGFGTPQMAFPWGVAINQDTGFFYVGDLAAGGAPVDAIFEYNANGAFTGNTIDNSASSAIFGADMAYNNRTGMIWQVEVGDDNCIHEIDPVAMEVTGKQICPAFGTSQRGLAYDPITNTFYSGSWNDSIIHQFDVEGTLLRSVNVGLSVSGLAINPVSGKLYVMQNTTTGFDVTILDSTTAELDAETGFNLLASDALPIDPIAGGEQSGLAVTCDGIMWTPSRSLGGIIAFESGETNFCDWKNLPWVTQTSAVAGTVAAGESVDIELEFDTTALATGSFSAQMVTSGNTPYPDSSTAVSLNVTAPIPGDVSLVDSTVRTQNGQPALITVERVGGADFEVTVDYEIGSGTAEQGIDFIGLAGTLTWADGDTSPKTISINTVNQETTDDIGFSIVITNPTGGADIIRSTTAVIIEGDEPKDSGSLGFLLVALLAAGGLARRRYKF</sequence>
<dbReference type="SUPFAM" id="SSF49464">
    <property type="entry name" value="Carboxypeptidase regulatory domain-like"/>
    <property type="match status" value="2"/>
</dbReference>
<reference evidence="6 7" key="1">
    <citation type="submission" date="2023-09" db="EMBL/GenBank/DDBJ databases">
        <authorList>
            <person name="Rey-Velasco X."/>
        </authorList>
    </citation>
    <scope>NUCLEOTIDE SEQUENCE [LARGE SCALE GENOMIC DNA]</scope>
    <source>
        <strain evidence="6 7">W409</strain>
    </source>
</reference>
<proteinExistence type="predicted"/>
<dbReference type="SUPFAM" id="SSF63825">
    <property type="entry name" value="YWTD domain"/>
    <property type="match status" value="1"/>
</dbReference>
<protein>
    <submittedName>
        <fullName evidence="6">Carboxypeptidase regulatory-like domain-containing protein</fullName>
    </submittedName>
</protein>
<comment type="caution">
    <text evidence="6">The sequence shown here is derived from an EMBL/GenBank/DDBJ whole genome shotgun (WGS) entry which is preliminary data.</text>
</comment>
<keyword evidence="1 4" id="KW-0732">Signal</keyword>
<dbReference type="Gene3D" id="2.60.40.1120">
    <property type="entry name" value="Carboxypeptidase-like, regulatory domain"/>
    <property type="match status" value="2"/>
</dbReference>
<feature type="chain" id="PRO_5043846819" evidence="4">
    <location>
        <begin position="29"/>
        <end position="1525"/>
    </location>
</feature>
<dbReference type="GO" id="GO:0007154">
    <property type="term" value="P:cell communication"/>
    <property type="evidence" value="ECO:0007669"/>
    <property type="project" value="InterPro"/>
</dbReference>
<accession>A0AAW8R6T3</accession>
<dbReference type="Proteomes" id="UP001249020">
    <property type="component" value="Unassembled WGS sequence"/>
</dbReference>
<dbReference type="Gene3D" id="2.60.40.2030">
    <property type="match status" value="1"/>
</dbReference>
<dbReference type="RefSeq" id="WP_311362298.1">
    <property type="nucleotide sequence ID" value="NZ_JAVRIE010000005.1"/>
</dbReference>
<evidence type="ECO:0000313" key="6">
    <source>
        <dbReference type="EMBL" id="MDT0583530.1"/>
    </source>
</evidence>
<dbReference type="SUPFAM" id="SSF141072">
    <property type="entry name" value="CalX-like"/>
    <property type="match status" value="1"/>
</dbReference>
<name>A0AAW8R6T3_9ALTE</name>
<keyword evidence="2" id="KW-0677">Repeat</keyword>
<keyword evidence="6" id="KW-0121">Carboxypeptidase</keyword>
<dbReference type="GO" id="GO:0004180">
    <property type="term" value="F:carboxypeptidase activity"/>
    <property type="evidence" value="ECO:0007669"/>
    <property type="project" value="UniProtKB-KW"/>
</dbReference>
<dbReference type="Pfam" id="PF03160">
    <property type="entry name" value="Calx-beta"/>
    <property type="match status" value="1"/>
</dbReference>
<evidence type="ECO:0000256" key="1">
    <source>
        <dbReference type="ARBA" id="ARBA00022729"/>
    </source>
</evidence>
<dbReference type="InterPro" id="IPR038081">
    <property type="entry name" value="CalX-like_sf"/>
</dbReference>
<keyword evidence="7" id="KW-1185">Reference proteome</keyword>
<feature type="signal peptide" evidence="4">
    <location>
        <begin position="1"/>
        <end position="28"/>
    </location>
</feature>